<accession>A0A178I3L5</accession>
<dbReference type="SMART" id="SM00388">
    <property type="entry name" value="HisKA"/>
    <property type="match status" value="1"/>
</dbReference>
<keyword evidence="3" id="KW-0597">Phosphoprotein</keyword>
<sequence>MEDFMRSSEASGADALGFRVSNKDRTRGQLPRVSVAVAAAAFLSAGLFVAYDATRTFAETGAAPPFAAISQAGTGRDAIIVAPEKAALFQSFAPAEPDAITGIAGRGLLALALAGLITLTAARRRDPDAAELVRREAERRRAEAALAAIREEQRLLARRYHEEKLRAEAASRAKTNFLAHVSHDIRTPLNHIIGFAELMEHETYGKLGDTRYRDYVQSIKSSGQHLLNSFATILDLVELEGGQKPLRRDPVLLDEVMESVAKRFKGQIERAGLHLKLGAPTGAVLRGDRLGLVRMIGNIMENAVRFTHAGGSITLSAFAADDGVVIEISDTGIGMSEERLASLSQPFALGDATFTREGGGPGLGISIARAIASLSGGHMAIDSAPSLGTTVAISLPTEPAAADLAA</sequence>
<dbReference type="InterPro" id="IPR005467">
    <property type="entry name" value="His_kinase_dom"/>
</dbReference>
<dbReference type="InterPro" id="IPR003594">
    <property type="entry name" value="HATPase_dom"/>
</dbReference>
<evidence type="ECO:0000256" key="5">
    <source>
        <dbReference type="ARBA" id="ARBA00022777"/>
    </source>
</evidence>
<dbReference type="SUPFAM" id="SSF47384">
    <property type="entry name" value="Homodimeric domain of signal transducing histidine kinase"/>
    <property type="match status" value="1"/>
</dbReference>
<protein>
    <recommendedName>
        <fullName evidence="2">histidine kinase</fullName>
        <ecNumber evidence="2">2.7.13.3</ecNumber>
    </recommendedName>
</protein>
<keyword evidence="5" id="KW-0418">Kinase</keyword>
<dbReference type="PANTHER" id="PTHR43047:SF66">
    <property type="entry name" value="HISKA"/>
    <property type="match status" value="1"/>
</dbReference>
<dbReference type="EMBL" id="LVVY01000063">
    <property type="protein sequence ID" value="OAM79340.1"/>
    <property type="molecule type" value="Genomic_DNA"/>
</dbReference>
<dbReference type="SMART" id="SM00387">
    <property type="entry name" value="HATPase_c"/>
    <property type="match status" value="1"/>
</dbReference>
<keyword evidence="8" id="KW-1185">Reference proteome</keyword>
<dbReference type="Pfam" id="PF00512">
    <property type="entry name" value="HisKA"/>
    <property type="match status" value="1"/>
</dbReference>
<evidence type="ECO:0000256" key="2">
    <source>
        <dbReference type="ARBA" id="ARBA00012438"/>
    </source>
</evidence>
<comment type="catalytic activity">
    <reaction evidence="1">
        <text>ATP + protein L-histidine = ADP + protein N-phospho-L-histidine.</text>
        <dbReference type="EC" id="2.7.13.3"/>
    </reaction>
</comment>
<evidence type="ECO:0000313" key="7">
    <source>
        <dbReference type="EMBL" id="OAM79340.1"/>
    </source>
</evidence>
<proteinExistence type="predicted"/>
<dbReference type="EC" id="2.7.13.3" evidence="2"/>
<dbReference type="InterPro" id="IPR003661">
    <property type="entry name" value="HisK_dim/P_dom"/>
</dbReference>
<evidence type="ECO:0000313" key="8">
    <source>
        <dbReference type="Proteomes" id="UP000078389"/>
    </source>
</evidence>
<dbReference type="Pfam" id="PF02518">
    <property type="entry name" value="HATPase_c"/>
    <property type="match status" value="1"/>
</dbReference>
<evidence type="ECO:0000259" key="6">
    <source>
        <dbReference type="PROSITE" id="PS50109"/>
    </source>
</evidence>
<evidence type="ECO:0000256" key="4">
    <source>
        <dbReference type="ARBA" id="ARBA00022679"/>
    </source>
</evidence>
<dbReference type="GO" id="GO:0009927">
    <property type="term" value="F:histidine phosphotransfer kinase activity"/>
    <property type="evidence" value="ECO:0007669"/>
    <property type="project" value="TreeGrafter"/>
</dbReference>
<dbReference type="Gene3D" id="3.30.565.10">
    <property type="entry name" value="Histidine kinase-like ATPase, C-terminal domain"/>
    <property type="match status" value="1"/>
</dbReference>
<dbReference type="InterPro" id="IPR004358">
    <property type="entry name" value="Sig_transdc_His_kin-like_C"/>
</dbReference>
<dbReference type="PANTHER" id="PTHR43047">
    <property type="entry name" value="TWO-COMPONENT HISTIDINE PROTEIN KINASE"/>
    <property type="match status" value="1"/>
</dbReference>
<feature type="domain" description="Histidine kinase" evidence="6">
    <location>
        <begin position="180"/>
        <end position="399"/>
    </location>
</feature>
<dbReference type="SUPFAM" id="SSF55874">
    <property type="entry name" value="ATPase domain of HSP90 chaperone/DNA topoisomerase II/histidine kinase"/>
    <property type="match status" value="1"/>
</dbReference>
<dbReference type="Proteomes" id="UP000078389">
    <property type="component" value="Unassembled WGS sequence"/>
</dbReference>
<dbReference type="InterPro" id="IPR036097">
    <property type="entry name" value="HisK_dim/P_sf"/>
</dbReference>
<dbReference type="GO" id="GO:0005886">
    <property type="term" value="C:plasma membrane"/>
    <property type="evidence" value="ECO:0007669"/>
    <property type="project" value="TreeGrafter"/>
</dbReference>
<dbReference type="CDD" id="cd00082">
    <property type="entry name" value="HisKA"/>
    <property type="match status" value="1"/>
</dbReference>
<dbReference type="PROSITE" id="PS50109">
    <property type="entry name" value="HIS_KIN"/>
    <property type="match status" value="1"/>
</dbReference>
<dbReference type="GO" id="GO:0000155">
    <property type="term" value="F:phosphorelay sensor kinase activity"/>
    <property type="evidence" value="ECO:0007669"/>
    <property type="project" value="InterPro"/>
</dbReference>
<comment type="caution">
    <text evidence="7">The sequence shown here is derived from an EMBL/GenBank/DDBJ whole genome shotgun (WGS) entry which is preliminary data.</text>
</comment>
<name>A0A178I3L5_9HYPH</name>
<gene>
    <name evidence="7" type="ORF">A3840_03535</name>
</gene>
<dbReference type="AlphaFoldDB" id="A0A178I3L5"/>
<dbReference type="InterPro" id="IPR036890">
    <property type="entry name" value="HATPase_C_sf"/>
</dbReference>
<dbReference type="STRING" id="1770058.A3840_03535"/>
<reference evidence="7 8" key="1">
    <citation type="submission" date="2016-03" db="EMBL/GenBank/DDBJ databases">
        <title>Genome sequencing of Devosia sp. S37.</title>
        <authorList>
            <person name="Mohd Nor M."/>
        </authorList>
    </citation>
    <scope>NUCLEOTIDE SEQUENCE [LARGE SCALE GENOMIC DNA]</scope>
    <source>
        <strain evidence="7 8">S37</strain>
    </source>
</reference>
<organism evidence="7 8">
    <name type="scientific">Devosia elaeis</name>
    <dbReference type="NCBI Taxonomy" id="1770058"/>
    <lineage>
        <taxon>Bacteria</taxon>
        <taxon>Pseudomonadati</taxon>
        <taxon>Pseudomonadota</taxon>
        <taxon>Alphaproteobacteria</taxon>
        <taxon>Hyphomicrobiales</taxon>
        <taxon>Devosiaceae</taxon>
        <taxon>Devosia</taxon>
    </lineage>
</organism>
<dbReference type="Gene3D" id="1.10.287.130">
    <property type="match status" value="1"/>
</dbReference>
<evidence type="ECO:0000256" key="3">
    <source>
        <dbReference type="ARBA" id="ARBA00022553"/>
    </source>
</evidence>
<evidence type="ECO:0000256" key="1">
    <source>
        <dbReference type="ARBA" id="ARBA00000085"/>
    </source>
</evidence>
<dbReference type="PRINTS" id="PR00344">
    <property type="entry name" value="BCTRLSENSOR"/>
</dbReference>
<keyword evidence="4" id="KW-0808">Transferase</keyword>